<evidence type="ECO:0000313" key="4">
    <source>
        <dbReference type="Proteomes" id="UP000234323"/>
    </source>
</evidence>
<dbReference type="SUPFAM" id="SSF46689">
    <property type="entry name" value="Homeodomain-like"/>
    <property type="match status" value="1"/>
</dbReference>
<sequence>MVRSKNPLFNEEDNERIRNYMKENGHYHNRFVRVSKLIPKYTPKQISNYWRNYLNPELCHGPLGSCEKNFIIEWIVKHQKSRTNVFKKNFNNFYFYENNMNWNNEKDNTLKRPGKHQSSSDIIPWKHLVRDLENQFNKRYSENKVRNFWNSRQKSILKQSKKQKQIRETVVQKQVFILPLPTTNKNTLPSNSQNDSSRISNASLLNDTSTAVYSNMDY</sequence>
<dbReference type="CDD" id="cd00167">
    <property type="entry name" value="SANT"/>
    <property type="match status" value="1"/>
</dbReference>
<proteinExistence type="predicted"/>
<keyword evidence="4" id="KW-1185">Reference proteome</keyword>
<gene>
    <name evidence="3" type="ORF">RhiirA4_460600</name>
</gene>
<dbReference type="SMART" id="SM00717">
    <property type="entry name" value="SANT"/>
    <property type="match status" value="1"/>
</dbReference>
<name>A0A2I1GH13_9GLOM</name>
<dbReference type="InterPro" id="IPR017930">
    <property type="entry name" value="Myb_dom"/>
</dbReference>
<protein>
    <recommendedName>
        <fullName evidence="2">HTH myb-type domain-containing protein</fullName>
    </recommendedName>
</protein>
<dbReference type="VEuPathDB" id="FungiDB:FUN_022156"/>
<evidence type="ECO:0000313" key="3">
    <source>
        <dbReference type="EMBL" id="PKY45899.1"/>
    </source>
</evidence>
<dbReference type="VEuPathDB" id="FungiDB:RhiirFUN_025886"/>
<organism evidence="3 4">
    <name type="scientific">Rhizophagus irregularis</name>
    <dbReference type="NCBI Taxonomy" id="588596"/>
    <lineage>
        <taxon>Eukaryota</taxon>
        <taxon>Fungi</taxon>
        <taxon>Fungi incertae sedis</taxon>
        <taxon>Mucoromycota</taxon>
        <taxon>Glomeromycotina</taxon>
        <taxon>Glomeromycetes</taxon>
        <taxon>Glomerales</taxon>
        <taxon>Glomeraceae</taxon>
        <taxon>Rhizophagus</taxon>
    </lineage>
</organism>
<dbReference type="AlphaFoldDB" id="A0A2I1GH13"/>
<evidence type="ECO:0000256" key="1">
    <source>
        <dbReference type="SAM" id="MobiDB-lite"/>
    </source>
</evidence>
<dbReference type="InterPro" id="IPR001005">
    <property type="entry name" value="SANT/Myb"/>
</dbReference>
<dbReference type="Gene3D" id="1.10.10.60">
    <property type="entry name" value="Homeodomain-like"/>
    <property type="match status" value="1"/>
</dbReference>
<reference evidence="3 4" key="1">
    <citation type="submission" date="2015-10" db="EMBL/GenBank/DDBJ databases">
        <title>Genome analyses suggest a sexual origin of heterokaryosis in a supposedly ancient asexual fungus.</title>
        <authorList>
            <person name="Ropars J."/>
            <person name="Sedzielewska K."/>
            <person name="Noel J."/>
            <person name="Charron P."/>
            <person name="Farinelli L."/>
            <person name="Marton T."/>
            <person name="Kruger M."/>
            <person name="Pelin A."/>
            <person name="Brachmann A."/>
            <person name="Corradi N."/>
        </authorList>
    </citation>
    <scope>NUCLEOTIDE SEQUENCE [LARGE SCALE GENOMIC DNA]</scope>
    <source>
        <strain evidence="3 4">A4</strain>
    </source>
</reference>
<dbReference type="PROSITE" id="PS51294">
    <property type="entry name" value="HTH_MYB"/>
    <property type="match status" value="1"/>
</dbReference>
<dbReference type="VEuPathDB" id="FungiDB:RhiirA1_464708"/>
<accession>A0A2I1GH13</accession>
<dbReference type="Proteomes" id="UP000234323">
    <property type="component" value="Unassembled WGS sequence"/>
</dbReference>
<evidence type="ECO:0000259" key="2">
    <source>
        <dbReference type="PROSITE" id="PS51294"/>
    </source>
</evidence>
<dbReference type="EMBL" id="LLXI01000418">
    <property type="protein sequence ID" value="PKY45899.1"/>
    <property type="molecule type" value="Genomic_DNA"/>
</dbReference>
<dbReference type="InterPro" id="IPR009057">
    <property type="entry name" value="Homeodomain-like_sf"/>
</dbReference>
<dbReference type="Pfam" id="PF13921">
    <property type="entry name" value="Myb_DNA-bind_6"/>
    <property type="match status" value="1"/>
</dbReference>
<feature type="region of interest" description="Disordered" evidence="1">
    <location>
        <begin position="182"/>
        <end position="202"/>
    </location>
</feature>
<comment type="caution">
    <text evidence="3">The sequence shown here is derived from an EMBL/GenBank/DDBJ whole genome shotgun (WGS) entry which is preliminary data.</text>
</comment>
<feature type="domain" description="HTH myb-type" evidence="2">
    <location>
        <begin position="1"/>
        <end position="58"/>
    </location>
</feature>